<organism evidence="2 3">
    <name type="scientific">Allacma fusca</name>
    <dbReference type="NCBI Taxonomy" id="39272"/>
    <lineage>
        <taxon>Eukaryota</taxon>
        <taxon>Metazoa</taxon>
        <taxon>Ecdysozoa</taxon>
        <taxon>Arthropoda</taxon>
        <taxon>Hexapoda</taxon>
        <taxon>Collembola</taxon>
        <taxon>Symphypleona</taxon>
        <taxon>Sminthuridae</taxon>
        <taxon>Allacma</taxon>
    </lineage>
</organism>
<name>A0A8J2PKK9_9HEXA</name>
<keyword evidence="1" id="KW-0812">Transmembrane</keyword>
<comment type="caution">
    <text evidence="2">The sequence shown here is derived from an EMBL/GenBank/DDBJ whole genome shotgun (WGS) entry which is preliminary data.</text>
</comment>
<keyword evidence="1" id="KW-0472">Membrane</keyword>
<protein>
    <submittedName>
        <fullName evidence="2">Uncharacterized protein</fullName>
    </submittedName>
</protein>
<dbReference type="AlphaFoldDB" id="A0A8J2PKK9"/>
<feature type="transmembrane region" description="Helical" evidence="1">
    <location>
        <begin position="231"/>
        <end position="251"/>
    </location>
</feature>
<evidence type="ECO:0000313" key="3">
    <source>
        <dbReference type="Proteomes" id="UP000708208"/>
    </source>
</evidence>
<proteinExistence type="predicted"/>
<sequence>MWDACPIELARPQKCAISEDRDKLYMDFAAPLVSEDLTLVEADPFQLMVRNGNQTCTIKYTDPSNAILSKENACVFAVNLEQHVESDLILSPTRGCKVLANRNETNLFSLSHCEKHQPHEESHFVQIKPHNKQCHTYCPESNLTFEGVNGKCPNDVWVMPMNTNFKINDVQFNGSRISIVHQETLDHVGSMKANMHLQSSVNWISLMYEINRSQPDFKPLPPFELHDYTHYVSYSFCVVVITALSLIICIVGKKLNNLPQSD</sequence>
<accession>A0A8J2PKK9</accession>
<reference evidence="2" key="1">
    <citation type="submission" date="2021-06" db="EMBL/GenBank/DDBJ databases">
        <authorList>
            <person name="Hodson N. C."/>
            <person name="Mongue J. A."/>
            <person name="Jaron S. K."/>
        </authorList>
    </citation>
    <scope>NUCLEOTIDE SEQUENCE</scope>
</reference>
<dbReference type="Proteomes" id="UP000708208">
    <property type="component" value="Unassembled WGS sequence"/>
</dbReference>
<dbReference type="EMBL" id="CAJVCH010533421">
    <property type="protein sequence ID" value="CAG7824593.1"/>
    <property type="molecule type" value="Genomic_DNA"/>
</dbReference>
<evidence type="ECO:0000256" key="1">
    <source>
        <dbReference type="SAM" id="Phobius"/>
    </source>
</evidence>
<evidence type="ECO:0000313" key="2">
    <source>
        <dbReference type="EMBL" id="CAG7824593.1"/>
    </source>
</evidence>
<gene>
    <name evidence="2" type="ORF">AFUS01_LOCUS34742</name>
</gene>
<keyword evidence="3" id="KW-1185">Reference proteome</keyword>
<keyword evidence="1" id="KW-1133">Transmembrane helix</keyword>